<feature type="region of interest" description="Disordered" evidence="1">
    <location>
        <begin position="64"/>
        <end position="86"/>
    </location>
</feature>
<dbReference type="Gene3D" id="3.60.10.10">
    <property type="entry name" value="Endonuclease/exonuclease/phosphatase"/>
    <property type="match status" value="1"/>
</dbReference>
<dbReference type="Pfam" id="PF03372">
    <property type="entry name" value="Exo_endo_phos"/>
    <property type="match status" value="1"/>
</dbReference>
<evidence type="ECO:0000313" key="3">
    <source>
        <dbReference type="EMBL" id="CAG5113203.1"/>
    </source>
</evidence>
<organism evidence="3 4">
    <name type="scientific">Oikopleura dioica</name>
    <name type="common">Tunicate</name>
    <dbReference type="NCBI Taxonomy" id="34765"/>
    <lineage>
        <taxon>Eukaryota</taxon>
        <taxon>Metazoa</taxon>
        <taxon>Chordata</taxon>
        <taxon>Tunicata</taxon>
        <taxon>Appendicularia</taxon>
        <taxon>Copelata</taxon>
        <taxon>Oikopleuridae</taxon>
        <taxon>Oikopleura</taxon>
    </lineage>
</organism>
<sequence length="619" mass="70061">MIKYLIRRLGNSKMEVCSVLRAESRANFHFKIWGKTRNINRIDSDPLEKLAHRISCILEKDLKRQQPAKKKRNEDGTAEKSPSKVPTTLLKSFGKDLDLETTSIDDALRLKDLTLHVGETSFRCIVNPPRIKELAITPKPMVNFNAFVDCKALDAKNGVVFKWYAGEMSESPGIEKDPIVLDTIRAGVDLTCTKKGVQKPTYFRPIGESRENRFKIDKDLEGKILVCLACPVVGEGDPSISAAATSKLPVSAGPGLCPYQTRQEEETQRRYYEESTDKFRVVSYNILSDGLAETEFSKDGLFPYCSDEYVSWNHRSHLLLDEIIGYNADIVCLQELDSKMFRGEFYKTLETEGFEGVFSNKSASPEGTCALWRKKSFEKVRFSEYPINGALLDKDEKLFDDLREVVMKCKPVKKAPDGKESEKEKGNQKSGQLILQLPHVLQVVTLKNKATGKILLLCNTHLFWHPRGSNTRALQAMVISRLIKREQDLLEKETGEQVPVVFCGDFNSVPERTAVRYLTGATVYPYDLDFFTSGKDGILRFEKEVSSPIVFEHGVRPLPKYSNFVAPFIGLLDFILINNLDYVESCKDFKHEDVTKHSGIPSKVFPSDHLAQVSVLKFR</sequence>
<accession>A0ABN7TCC0</accession>
<evidence type="ECO:0000313" key="4">
    <source>
        <dbReference type="Proteomes" id="UP001158576"/>
    </source>
</evidence>
<dbReference type="EMBL" id="OU015567">
    <property type="protein sequence ID" value="CAG5113203.1"/>
    <property type="molecule type" value="Genomic_DNA"/>
</dbReference>
<dbReference type="PANTHER" id="PTHR12121:SF37">
    <property type="entry name" value="2',5'-PHOSPHODIESTERASE 12"/>
    <property type="match status" value="1"/>
</dbReference>
<dbReference type="Proteomes" id="UP001158576">
    <property type="component" value="Chromosome 2"/>
</dbReference>
<reference evidence="3 4" key="1">
    <citation type="submission" date="2021-04" db="EMBL/GenBank/DDBJ databases">
        <authorList>
            <person name="Bliznina A."/>
        </authorList>
    </citation>
    <scope>NUCLEOTIDE SEQUENCE [LARGE SCALE GENOMIC DNA]</scope>
</reference>
<dbReference type="InterPro" id="IPR005135">
    <property type="entry name" value="Endo/exonuclease/phosphatase"/>
</dbReference>
<dbReference type="InterPro" id="IPR050410">
    <property type="entry name" value="CCR4/nocturin_mRNA_transcr"/>
</dbReference>
<evidence type="ECO:0000256" key="1">
    <source>
        <dbReference type="SAM" id="MobiDB-lite"/>
    </source>
</evidence>
<dbReference type="SUPFAM" id="SSF56219">
    <property type="entry name" value="DNase I-like"/>
    <property type="match status" value="1"/>
</dbReference>
<feature type="compositionally biased region" description="Basic and acidic residues" evidence="1">
    <location>
        <begin position="72"/>
        <end position="82"/>
    </location>
</feature>
<keyword evidence="4" id="KW-1185">Reference proteome</keyword>
<proteinExistence type="predicted"/>
<evidence type="ECO:0000259" key="2">
    <source>
        <dbReference type="Pfam" id="PF03372"/>
    </source>
</evidence>
<protein>
    <submittedName>
        <fullName evidence="3">Oidioi.mRNA.OKI2018_I69.chr2.g7331.t1.cds</fullName>
    </submittedName>
</protein>
<name>A0ABN7TCC0_OIKDI</name>
<gene>
    <name evidence="3" type="ORF">OKIOD_LOCUS16096</name>
</gene>
<dbReference type="InterPro" id="IPR036691">
    <property type="entry name" value="Endo/exonu/phosph_ase_sf"/>
</dbReference>
<dbReference type="PANTHER" id="PTHR12121">
    <property type="entry name" value="CARBON CATABOLITE REPRESSOR PROTEIN 4"/>
    <property type="match status" value="1"/>
</dbReference>
<feature type="domain" description="Endonuclease/exonuclease/phosphatase" evidence="2">
    <location>
        <begin position="283"/>
        <end position="609"/>
    </location>
</feature>